<proteinExistence type="predicted"/>
<organism evidence="7 8">
    <name type="scientific">Sphingobacterium hotanense</name>
    <dbReference type="NCBI Taxonomy" id="649196"/>
    <lineage>
        <taxon>Bacteria</taxon>
        <taxon>Pseudomonadati</taxon>
        <taxon>Bacteroidota</taxon>
        <taxon>Sphingobacteriia</taxon>
        <taxon>Sphingobacteriales</taxon>
        <taxon>Sphingobacteriaceae</taxon>
        <taxon>Sphingobacterium</taxon>
    </lineage>
</organism>
<keyword evidence="5" id="KW-0732">Signal</keyword>
<evidence type="ECO:0000256" key="4">
    <source>
        <dbReference type="ARBA" id="ARBA00023284"/>
    </source>
</evidence>
<dbReference type="Gene3D" id="3.40.30.10">
    <property type="entry name" value="Glutaredoxin"/>
    <property type="match status" value="1"/>
</dbReference>
<dbReference type="Pfam" id="PF00578">
    <property type="entry name" value="AhpC-TSA"/>
    <property type="match status" value="1"/>
</dbReference>
<dbReference type="InterPro" id="IPR013766">
    <property type="entry name" value="Thioredoxin_domain"/>
</dbReference>
<keyword evidence="8" id="KW-1185">Reference proteome</keyword>
<accession>A0ABT7NPU5</accession>
<keyword evidence="3" id="KW-1015">Disulfide bond</keyword>
<dbReference type="InterPro" id="IPR050553">
    <property type="entry name" value="Thioredoxin_ResA/DsbE_sf"/>
</dbReference>
<sequence>MNKSVLHICSLLLAGGMFASCANDENIQIKGVIDNPGNVKVVSFYEGDRKLDSTFIADGNRFKFERPATQERLLTVAVGKNRYPVIVEPGKALTFSVDMQQPENYSVEGSELSTKLKDFAALKGRIDFVRDSLQQVFTKATSDLGVNEIQNLRSEMLQKFEPFFKEYVKESVAFANKNQDLAGFYVMSTLDPEMAEQELISYADEIKDKFTDNRYVNDFKTEVNKLRKLAIGQPAPALQAYTKDNKLVKLSDFQGKTVLVDFWASWCMPCREENPNIVKQYHRFKDKNFTVLGVSLDNNPGPWMRAIAEDKLEWTNISDLQAWSSPLVIDYQIKGIPTSYIVDGTGKIIAKNLRGQELEDFLTKTLN</sequence>
<dbReference type="Proteomes" id="UP001170954">
    <property type="component" value="Unassembled WGS sequence"/>
</dbReference>
<dbReference type="SUPFAM" id="SSF52833">
    <property type="entry name" value="Thioredoxin-like"/>
    <property type="match status" value="1"/>
</dbReference>
<reference evidence="7" key="2">
    <citation type="journal article" date="2022" name="Sci. Total Environ.">
        <title>Prevalence, transmission, and molecular epidemiology of tet(X)-positive bacteria among humans, animals, and environmental niches in China: An epidemiological, and genomic-based study.</title>
        <authorList>
            <person name="Dong N."/>
            <person name="Zeng Y."/>
            <person name="Cai C."/>
            <person name="Sun C."/>
            <person name="Lu J."/>
            <person name="Liu C."/>
            <person name="Zhou H."/>
            <person name="Sun Q."/>
            <person name="Shu L."/>
            <person name="Wang H."/>
            <person name="Wang Y."/>
            <person name="Wang S."/>
            <person name="Wu C."/>
            <person name="Chan E.W."/>
            <person name="Chen G."/>
            <person name="Shen Z."/>
            <person name="Chen S."/>
            <person name="Zhang R."/>
        </authorList>
    </citation>
    <scope>NUCLEOTIDE SEQUENCE</scope>
    <source>
        <strain evidence="7">R1692</strain>
    </source>
</reference>
<dbReference type="InterPro" id="IPR000866">
    <property type="entry name" value="AhpC/TSA"/>
</dbReference>
<evidence type="ECO:0000256" key="2">
    <source>
        <dbReference type="ARBA" id="ARBA00022748"/>
    </source>
</evidence>
<feature type="domain" description="Thioredoxin" evidence="6">
    <location>
        <begin position="229"/>
        <end position="367"/>
    </location>
</feature>
<evidence type="ECO:0000256" key="1">
    <source>
        <dbReference type="ARBA" id="ARBA00004196"/>
    </source>
</evidence>
<name>A0ABT7NPU5_9SPHI</name>
<evidence type="ECO:0000313" key="8">
    <source>
        <dbReference type="Proteomes" id="UP001170954"/>
    </source>
</evidence>
<comment type="subcellular location">
    <subcellularLocation>
        <location evidence="1">Cell envelope</location>
    </subcellularLocation>
</comment>
<dbReference type="RefSeq" id="WP_286651701.1">
    <property type="nucleotide sequence ID" value="NZ_JACAGK010000039.1"/>
</dbReference>
<evidence type="ECO:0000259" key="6">
    <source>
        <dbReference type="PROSITE" id="PS51352"/>
    </source>
</evidence>
<reference evidence="7" key="1">
    <citation type="submission" date="2020-06" db="EMBL/GenBank/DDBJ databases">
        <authorList>
            <person name="Dong N."/>
        </authorList>
    </citation>
    <scope>NUCLEOTIDE SEQUENCE</scope>
    <source>
        <strain evidence="7">R1692</strain>
    </source>
</reference>
<dbReference type="EMBL" id="JACAGK010000039">
    <property type="protein sequence ID" value="MDM1049190.1"/>
    <property type="molecule type" value="Genomic_DNA"/>
</dbReference>
<comment type="caution">
    <text evidence="7">The sequence shown here is derived from an EMBL/GenBank/DDBJ whole genome shotgun (WGS) entry which is preliminary data.</text>
</comment>
<protein>
    <submittedName>
        <fullName evidence="7">AhpC/TSA family protein</fullName>
    </submittedName>
</protein>
<dbReference type="InterPro" id="IPR036249">
    <property type="entry name" value="Thioredoxin-like_sf"/>
</dbReference>
<keyword evidence="4" id="KW-0676">Redox-active center</keyword>
<evidence type="ECO:0000256" key="5">
    <source>
        <dbReference type="SAM" id="SignalP"/>
    </source>
</evidence>
<dbReference type="PANTHER" id="PTHR42852:SF6">
    <property type="entry name" value="THIOL:DISULFIDE INTERCHANGE PROTEIN DSBE"/>
    <property type="match status" value="1"/>
</dbReference>
<dbReference type="PROSITE" id="PS51352">
    <property type="entry name" value="THIOREDOXIN_2"/>
    <property type="match status" value="1"/>
</dbReference>
<gene>
    <name evidence="7" type="ORF">HX018_13185</name>
</gene>
<feature type="signal peptide" evidence="5">
    <location>
        <begin position="1"/>
        <end position="19"/>
    </location>
</feature>
<evidence type="ECO:0000256" key="3">
    <source>
        <dbReference type="ARBA" id="ARBA00023157"/>
    </source>
</evidence>
<dbReference type="PANTHER" id="PTHR42852">
    <property type="entry name" value="THIOL:DISULFIDE INTERCHANGE PROTEIN DSBE"/>
    <property type="match status" value="1"/>
</dbReference>
<keyword evidence="2" id="KW-0201">Cytochrome c-type biogenesis</keyword>
<dbReference type="CDD" id="cd02966">
    <property type="entry name" value="TlpA_like_family"/>
    <property type="match status" value="1"/>
</dbReference>
<feature type="chain" id="PRO_5047058877" evidence="5">
    <location>
        <begin position="20"/>
        <end position="367"/>
    </location>
</feature>
<dbReference type="PROSITE" id="PS51257">
    <property type="entry name" value="PROKAR_LIPOPROTEIN"/>
    <property type="match status" value="1"/>
</dbReference>
<evidence type="ECO:0000313" key="7">
    <source>
        <dbReference type="EMBL" id="MDM1049190.1"/>
    </source>
</evidence>